<evidence type="ECO:0000256" key="2">
    <source>
        <dbReference type="PROSITE-ProRule" id="PRU00169"/>
    </source>
</evidence>
<evidence type="ECO:0000259" key="3">
    <source>
        <dbReference type="PROSITE" id="PS50110"/>
    </source>
</evidence>
<dbReference type="SUPFAM" id="SSF52172">
    <property type="entry name" value="CheY-like"/>
    <property type="match status" value="1"/>
</dbReference>
<dbReference type="SMART" id="SM00448">
    <property type="entry name" value="REC"/>
    <property type="match status" value="1"/>
</dbReference>
<dbReference type="Pfam" id="PF04397">
    <property type="entry name" value="LytTR"/>
    <property type="match status" value="1"/>
</dbReference>
<dbReference type="InterPro" id="IPR046947">
    <property type="entry name" value="LytR-like"/>
</dbReference>
<dbReference type="PROSITE" id="PS50110">
    <property type="entry name" value="RESPONSE_REGULATORY"/>
    <property type="match status" value="1"/>
</dbReference>
<comment type="caution">
    <text evidence="5">The sequence shown here is derived from an EMBL/GenBank/DDBJ whole genome shotgun (WGS) entry which is preliminary data.</text>
</comment>
<keyword evidence="6" id="KW-1185">Reference proteome</keyword>
<evidence type="ECO:0000313" key="6">
    <source>
        <dbReference type="Proteomes" id="UP000619761"/>
    </source>
</evidence>
<dbReference type="EMBL" id="BMYZ01000001">
    <property type="protein sequence ID" value="GGY65782.1"/>
    <property type="molecule type" value="Genomic_DNA"/>
</dbReference>
<feature type="domain" description="Response regulatory" evidence="3">
    <location>
        <begin position="2"/>
        <end position="113"/>
    </location>
</feature>
<dbReference type="RefSeq" id="WP_189416097.1">
    <property type="nucleotide sequence ID" value="NZ_BMYZ01000001.1"/>
</dbReference>
<dbReference type="Gene3D" id="3.40.50.2300">
    <property type="match status" value="1"/>
</dbReference>
<dbReference type="SMART" id="SM00850">
    <property type="entry name" value="LytTR"/>
    <property type="match status" value="1"/>
</dbReference>
<proteinExistence type="predicted"/>
<dbReference type="InterPro" id="IPR001789">
    <property type="entry name" value="Sig_transdc_resp-reg_receiver"/>
</dbReference>
<dbReference type="Proteomes" id="UP000619761">
    <property type="component" value="Unassembled WGS sequence"/>
</dbReference>
<dbReference type="PANTHER" id="PTHR37299:SF1">
    <property type="entry name" value="STAGE 0 SPORULATION PROTEIN A HOMOLOG"/>
    <property type="match status" value="1"/>
</dbReference>
<accession>A0ABQ3AVW3</accession>
<reference evidence="6" key="1">
    <citation type="journal article" date="2019" name="Int. J. Syst. Evol. Microbiol.">
        <title>The Global Catalogue of Microorganisms (GCM) 10K type strain sequencing project: providing services to taxonomists for standard genome sequencing and annotation.</title>
        <authorList>
            <consortium name="The Broad Institute Genomics Platform"/>
            <consortium name="The Broad Institute Genome Sequencing Center for Infectious Disease"/>
            <person name="Wu L."/>
            <person name="Ma J."/>
        </authorList>
    </citation>
    <scope>NUCLEOTIDE SEQUENCE [LARGE SCALE GENOMIC DNA]</scope>
    <source>
        <strain evidence="6">KCTC 32239</strain>
    </source>
</reference>
<dbReference type="Pfam" id="PF00072">
    <property type="entry name" value="Response_reg"/>
    <property type="match status" value="1"/>
</dbReference>
<keyword evidence="1" id="KW-0902">Two-component regulatory system</keyword>
<dbReference type="InterPro" id="IPR007492">
    <property type="entry name" value="LytTR_DNA-bd_dom"/>
</dbReference>
<dbReference type="GO" id="GO:0003677">
    <property type="term" value="F:DNA binding"/>
    <property type="evidence" value="ECO:0007669"/>
    <property type="project" value="UniProtKB-KW"/>
</dbReference>
<evidence type="ECO:0000256" key="1">
    <source>
        <dbReference type="ARBA" id="ARBA00023012"/>
    </source>
</evidence>
<dbReference type="Gene3D" id="2.40.50.1020">
    <property type="entry name" value="LytTr DNA-binding domain"/>
    <property type="match status" value="1"/>
</dbReference>
<dbReference type="PANTHER" id="PTHR37299">
    <property type="entry name" value="TRANSCRIPTIONAL REGULATOR-RELATED"/>
    <property type="match status" value="1"/>
</dbReference>
<dbReference type="PROSITE" id="PS50930">
    <property type="entry name" value="HTH_LYTTR"/>
    <property type="match status" value="1"/>
</dbReference>
<feature type="domain" description="HTH LytTR-type" evidence="4">
    <location>
        <begin position="133"/>
        <end position="237"/>
    </location>
</feature>
<keyword evidence="5" id="KW-0238">DNA-binding</keyword>
<gene>
    <name evidence="5" type="primary">algR</name>
    <name evidence="5" type="ORF">GCM10011613_07080</name>
</gene>
<organism evidence="5 6">
    <name type="scientific">Cellvibrio zantedeschiae</name>
    <dbReference type="NCBI Taxonomy" id="1237077"/>
    <lineage>
        <taxon>Bacteria</taxon>
        <taxon>Pseudomonadati</taxon>
        <taxon>Pseudomonadota</taxon>
        <taxon>Gammaproteobacteria</taxon>
        <taxon>Cellvibrionales</taxon>
        <taxon>Cellvibrionaceae</taxon>
        <taxon>Cellvibrio</taxon>
    </lineage>
</organism>
<evidence type="ECO:0000259" key="4">
    <source>
        <dbReference type="PROSITE" id="PS50930"/>
    </source>
</evidence>
<sequence>MKALIVEDSRLARTELKDLLQAHPNIELCGEAESPRDARPIIEAERPDLLFLDINMPGENGFELLEALDYDPKIIFITAYADYALRSFEFSTVDYLLKPISAARLKTAIDKLGTGIEETPTPKEELLEFTSRVLLREGENCHWVQLGEIIYFESNGNYTYVFWGESKALVYRTLGKLEERLPEKQFFRANRQQIINIEYIAKVDLWLNGSYKVTLKTGLEIEISRRHTARFKGFFSL</sequence>
<name>A0ABQ3AVW3_9GAMM</name>
<protein>
    <submittedName>
        <fullName evidence="5">DNA-binding response regulator</fullName>
    </submittedName>
</protein>
<dbReference type="InterPro" id="IPR011006">
    <property type="entry name" value="CheY-like_superfamily"/>
</dbReference>
<keyword evidence="2" id="KW-0597">Phosphoprotein</keyword>
<feature type="modified residue" description="4-aspartylphosphate" evidence="2">
    <location>
        <position position="53"/>
    </location>
</feature>
<evidence type="ECO:0000313" key="5">
    <source>
        <dbReference type="EMBL" id="GGY65782.1"/>
    </source>
</evidence>